<feature type="domain" description="Homeobox" evidence="5">
    <location>
        <begin position="161"/>
        <end position="224"/>
    </location>
</feature>
<accession>A0A1E4TU48</accession>
<dbReference type="PANTHER" id="PTHR11850">
    <property type="entry name" value="HOMEOBOX PROTEIN TRANSCRIPTION FACTORS"/>
    <property type="match status" value="1"/>
</dbReference>
<dbReference type="Proteomes" id="UP000094236">
    <property type="component" value="Unassembled WGS sequence"/>
</dbReference>
<name>A0A1E4TU48_PACTA</name>
<evidence type="ECO:0000256" key="4">
    <source>
        <dbReference type="PROSITE-ProRule" id="PRU00108"/>
    </source>
</evidence>
<dbReference type="PROSITE" id="PS50071">
    <property type="entry name" value="HOMEOBOX_2"/>
    <property type="match status" value="1"/>
</dbReference>
<dbReference type="Pfam" id="PF05920">
    <property type="entry name" value="Homeobox_KN"/>
    <property type="match status" value="1"/>
</dbReference>
<evidence type="ECO:0000313" key="6">
    <source>
        <dbReference type="EMBL" id="ODV95198.1"/>
    </source>
</evidence>
<keyword evidence="3 4" id="KW-0539">Nucleus</keyword>
<dbReference type="EMBL" id="KV454014">
    <property type="protein sequence ID" value="ODV95198.1"/>
    <property type="molecule type" value="Genomic_DNA"/>
</dbReference>
<dbReference type="AlphaFoldDB" id="A0A1E4TU48"/>
<evidence type="ECO:0000313" key="7">
    <source>
        <dbReference type="Proteomes" id="UP000094236"/>
    </source>
</evidence>
<dbReference type="CDD" id="cd00086">
    <property type="entry name" value="homeodomain"/>
    <property type="match status" value="1"/>
</dbReference>
<dbReference type="SUPFAM" id="SSF46689">
    <property type="entry name" value="Homeodomain-like"/>
    <property type="match status" value="1"/>
</dbReference>
<dbReference type="GO" id="GO:0006355">
    <property type="term" value="P:regulation of DNA-templated transcription"/>
    <property type="evidence" value="ECO:0007669"/>
    <property type="project" value="InterPro"/>
</dbReference>
<comment type="subcellular location">
    <subcellularLocation>
        <location evidence="4">Nucleus</location>
    </subcellularLocation>
</comment>
<gene>
    <name evidence="6" type="ORF">PACTADRAFT_80619</name>
</gene>
<dbReference type="GO" id="GO:0005634">
    <property type="term" value="C:nucleus"/>
    <property type="evidence" value="ECO:0007669"/>
    <property type="project" value="UniProtKB-SubCell"/>
</dbReference>
<protein>
    <recommendedName>
        <fullName evidence="5">Homeobox domain-containing protein</fullName>
    </recommendedName>
</protein>
<dbReference type="GO" id="GO:0003677">
    <property type="term" value="F:DNA binding"/>
    <property type="evidence" value="ECO:0007669"/>
    <property type="project" value="UniProtKB-UniRule"/>
</dbReference>
<dbReference type="InterPro" id="IPR001356">
    <property type="entry name" value="HD"/>
</dbReference>
<dbReference type="InterPro" id="IPR008422">
    <property type="entry name" value="KN_HD"/>
</dbReference>
<keyword evidence="1 4" id="KW-0238">DNA-binding</keyword>
<proteinExistence type="predicted"/>
<keyword evidence="7" id="KW-1185">Reference proteome</keyword>
<organism evidence="6 7">
    <name type="scientific">Pachysolen tannophilus NRRL Y-2460</name>
    <dbReference type="NCBI Taxonomy" id="669874"/>
    <lineage>
        <taxon>Eukaryota</taxon>
        <taxon>Fungi</taxon>
        <taxon>Dikarya</taxon>
        <taxon>Ascomycota</taxon>
        <taxon>Saccharomycotina</taxon>
        <taxon>Pichiomycetes</taxon>
        <taxon>Pachysolenaceae</taxon>
        <taxon>Pachysolen</taxon>
    </lineage>
</organism>
<dbReference type="SMART" id="SM00389">
    <property type="entry name" value="HOX"/>
    <property type="match status" value="1"/>
</dbReference>
<keyword evidence="2 4" id="KW-0371">Homeobox</keyword>
<sequence length="235" mass="27683">MAPQRNDRIYDKCSIPSLLVETPENQNQKLLKDNEELYNSLNFINISLHNALRRYFASGIFDYARMNSEAQRASKEILRLLKWKSQLGENEQKMLSKINRSAKAIVLLIKEKESLHNETNRFKKSYFEKLHQNSIQSEPSTKQEMVFNVITQNMINEFGSDKIPNKGRRLPKSLVQILETWYEENIESPYLSEETLTLLVERTGLTKNQVRNWISNKRRKEKVVNISEELSYLLK</sequence>
<dbReference type="InterPro" id="IPR050224">
    <property type="entry name" value="TALE_homeobox"/>
</dbReference>
<reference evidence="7" key="1">
    <citation type="submission" date="2016-05" db="EMBL/GenBank/DDBJ databases">
        <title>Comparative genomics of biotechnologically important yeasts.</title>
        <authorList>
            <consortium name="DOE Joint Genome Institute"/>
            <person name="Riley R."/>
            <person name="Haridas S."/>
            <person name="Wolfe K.H."/>
            <person name="Lopes M.R."/>
            <person name="Hittinger C.T."/>
            <person name="Goker M."/>
            <person name="Salamov A."/>
            <person name="Wisecaver J."/>
            <person name="Long T.M."/>
            <person name="Aerts A.L."/>
            <person name="Barry K."/>
            <person name="Choi C."/>
            <person name="Clum A."/>
            <person name="Coughlan A.Y."/>
            <person name="Deshpande S."/>
            <person name="Douglass A.P."/>
            <person name="Hanson S.J."/>
            <person name="Klenk H.-P."/>
            <person name="Labutti K."/>
            <person name="Lapidus A."/>
            <person name="Lindquist E."/>
            <person name="Lipzen A."/>
            <person name="Meier-Kolthoff J.P."/>
            <person name="Ohm R.A."/>
            <person name="Otillar R.P."/>
            <person name="Pangilinan J."/>
            <person name="Peng Y."/>
            <person name="Rokas A."/>
            <person name="Rosa C.A."/>
            <person name="Scheuner C."/>
            <person name="Sibirny A.A."/>
            <person name="Slot J.C."/>
            <person name="Stielow J.B."/>
            <person name="Sun H."/>
            <person name="Kurtzman C.P."/>
            <person name="Blackwell M."/>
            <person name="Grigoriev I.V."/>
            <person name="Jeffries T.W."/>
        </authorList>
    </citation>
    <scope>NUCLEOTIDE SEQUENCE [LARGE SCALE GENOMIC DNA]</scope>
    <source>
        <strain evidence="7">NRRL Y-2460</strain>
    </source>
</reference>
<evidence type="ECO:0000259" key="5">
    <source>
        <dbReference type="PROSITE" id="PS50071"/>
    </source>
</evidence>
<dbReference type="STRING" id="669874.A0A1E4TU48"/>
<dbReference type="InterPro" id="IPR009057">
    <property type="entry name" value="Homeodomain-like_sf"/>
</dbReference>
<evidence type="ECO:0000256" key="2">
    <source>
        <dbReference type="ARBA" id="ARBA00023155"/>
    </source>
</evidence>
<evidence type="ECO:0000256" key="3">
    <source>
        <dbReference type="ARBA" id="ARBA00023242"/>
    </source>
</evidence>
<dbReference type="Gene3D" id="1.10.10.60">
    <property type="entry name" value="Homeodomain-like"/>
    <property type="match status" value="1"/>
</dbReference>
<feature type="DNA-binding region" description="Homeobox" evidence="4">
    <location>
        <begin position="163"/>
        <end position="225"/>
    </location>
</feature>
<evidence type="ECO:0000256" key="1">
    <source>
        <dbReference type="ARBA" id="ARBA00023125"/>
    </source>
</evidence>
<dbReference type="OrthoDB" id="4069986at2759"/>